<dbReference type="EMBL" id="PEYM01000141">
    <property type="protein sequence ID" value="PIS28285.1"/>
    <property type="molecule type" value="Genomic_DNA"/>
</dbReference>
<evidence type="ECO:0000259" key="5">
    <source>
        <dbReference type="PROSITE" id="PS51764"/>
    </source>
</evidence>
<keyword evidence="2 4" id="KW-0378">Hydrolase</keyword>
<dbReference type="GO" id="GO:0006080">
    <property type="term" value="P:substituted mannan metabolic process"/>
    <property type="evidence" value="ECO:0007669"/>
    <property type="project" value="InterPro"/>
</dbReference>
<dbReference type="GO" id="GO:0016985">
    <property type="term" value="F:mannan endo-1,4-beta-mannosidase activity"/>
    <property type="evidence" value="ECO:0007669"/>
    <property type="project" value="InterPro"/>
</dbReference>
<evidence type="ECO:0000313" key="6">
    <source>
        <dbReference type="EMBL" id="PIS28285.1"/>
    </source>
</evidence>
<dbReference type="PANTHER" id="PTHR40079">
    <property type="entry name" value="MANNAN ENDO-1,4-BETA-MANNOSIDASE E-RELATED"/>
    <property type="match status" value="1"/>
</dbReference>
<evidence type="ECO:0000256" key="4">
    <source>
        <dbReference type="PROSITE-ProRule" id="PRU01100"/>
    </source>
</evidence>
<evidence type="ECO:0000256" key="2">
    <source>
        <dbReference type="ARBA" id="ARBA00022801"/>
    </source>
</evidence>
<dbReference type="PANTHER" id="PTHR40079:SF4">
    <property type="entry name" value="GH26 DOMAIN-CONTAINING PROTEIN-RELATED"/>
    <property type="match status" value="1"/>
</dbReference>
<reference evidence="6 7" key="1">
    <citation type="submission" date="2017-09" db="EMBL/GenBank/DDBJ databases">
        <title>Depth-based differentiation of microbial function through sediment-hosted aquifers and enrichment of novel symbionts in the deep terrestrial subsurface.</title>
        <authorList>
            <person name="Probst A.J."/>
            <person name="Ladd B."/>
            <person name="Jarett J.K."/>
            <person name="Geller-Mcgrath D.E."/>
            <person name="Sieber C.M."/>
            <person name="Emerson J.B."/>
            <person name="Anantharaman K."/>
            <person name="Thomas B.C."/>
            <person name="Malmstrom R."/>
            <person name="Stieglmeier M."/>
            <person name="Klingl A."/>
            <person name="Woyke T."/>
            <person name="Ryan C.M."/>
            <person name="Banfield J.F."/>
        </authorList>
    </citation>
    <scope>NUCLEOTIDE SEQUENCE [LARGE SCALE GENOMIC DNA]</scope>
    <source>
        <strain evidence="6">CG08_land_8_20_14_0_20_45_16</strain>
    </source>
</reference>
<dbReference type="InterPro" id="IPR000805">
    <property type="entry name" value="Glyco_hydro_26"/>
</dbReference>
<dbReference type="InterPro" id="IPR022790">
    <property type="entry name" value="GH26_dom"/>
</dbReference>
<sequence>AGATTTVAEIITTTTHAVVTTTTTSTTLVASGCYIGAFVNGLANTPAFESMIGKNLAINMWYINWDCAFPASNCTTVNSYGGVPMITWEPFLNTTNTLDAISRGDYDAYITNFAQAAHDWDHLVYLRFGHEMNGNWYPWDGFHNGGYTAPAKYIAAWRHIHDIFVAAGASKVKFVWSPNHWSVPSVSWNEATDYYPGNNYVDWIAIDGYNWGEGSWQTFSDIFDTAYANLAPYDKPMMIGEFASAPDDGLNAKSDWINQAFSQIKSTYPKIQIFCWFNIDKERDWRINSSPATEAAFRTAISDDYFLETIPTE</sequence>
<evidence type="ECO:0000256" key="1">
    <source>
        <dbReference type="ARBA" id="ARBA00007754"/>
    </source>
</evidence>
<dbReference type="Proteomes" id="UP000231343">
    <property type="component" value="Unassembled WGS sequence"/>
</dbReference>
<evidence type="ECO:0000313" key="7">
    <source>
        <dbReference type="Proteomes" id="UP000231343"/>
    </source>
</evidence>
<proteinExistence type="inferred from homology"/>
<accession>A0A2H0XU49</accession>
<comment type="caution">
    <text evidence="6">The sequence shown here is derived from an EMBL/GenBank/DDBJ whole genome shotgun (WGS) entry which is preliminary data.</text>
</comment>
<dbReference type="InterPro" id="IPR017853">
    <property type="entry name" value="GH"/>
</dbReference>
<feature type="domain" description="GH26" evidence="5">
    <location>
        <begin position="13"/>
        <end position="310"/>
    </location>
</feature>
<feature type="active site" description="Nucleophile" evidence="4">
    <location>
        <position position="241"/>
    </location>
</feature>
<dbReference type="Gene3D" id="3.20.20.80">
    <property type="entry name" value="Glycosidases"/>
    <property type="match status" value="1"/>
</dbReference>
<feature type="active site" description="Proton donor" evidence="4">
    <location>
        <position position="131"/>
    </location>
</feature>
<dbReference type="SUPFAM" id="SSF51445">
    <property type="entry name" value="(Trans)glycosidases"/>
    <property type="match status" value="1"/>
</dbReference>
<dbReference type="Pfam" id="PF02156">
    <property type="entry name" value="Glyco_hydro_26"/>
    <property type="match status" value="1"/>
</dbReference>
<comment type="similarity">
    <text evidence="1 4">Belongs to the glycosyl hydrolase 26 family.</text>
</comment>
<dbReference type="AlphaFoldDB" id="A0A2H0XU49"/>
<dbReference type="PROSITE" id="PS51764">
    <property type="entry name" value="GH26"/>
    <property type="match status" value="1"/>
</dbReference>
<name>A0A2H0XU49_UNCSA</name>
<protein>
    <recommendedName>
        <fullName evidence="5">GH26 domain-containing protein</fullName>
    </recommendedName>
</protein>
<evidence type="ECO:0000256" key="3">
    <source>
        <dbReference type="ARBA" id="ARBA00023295"/>
    </source>
</evidence>
<keyword evidence="3 4" id="KW-0326">Glycosidase</keyword>
<feature type="non-terminal residue" evidence="6">
    <location>
        <position position="1"/>
    </location>
</feature>
<organism evidence="6 7">
    <name type="scientific">Candidatus Saganbacteria bacterium CG08_land_8_20_14_0_20_45_16</name>
    <dbReference type="NCBI Taxonomy" id="2014293"/>
    <lineage>
        <taxon>Bacteria</taxon>
        <taxon>Bacillati</taxon>
        <taxon>Saganbacteria</taxon>
    </lineage>
</organism>
<gene>
    <name evidence="6" type="ORF">COT42_08605</name>
</gene>